<protein>
    <recommendedName>
        <fullName evidence="1">GAF domain-containing protein</fullName>
    </recommendedName>
</protein>
<dbReference type="AlphaFoldDB" id="A0AA40GCY1"/>
<evidence type="ECO:0000313" key="2">
    <source>
        <dbReference type="EMBL" id="KAK1135435.1"/>
    </source>
</evidence>
<keyword evidence="3" id="KW-1185">Reference proteome</keyword>
<evidence type="ECO:0000313" key="3">
    <source>
        <dbReference type="Proteomes" id="UP001177670"/>
    </source>
</evidence>
<dbReference type="Pfam" id="PF01590">
    <property type="entry name" value="GAF"/>
    <property type="match status" value="1"/>
</dbReference>
<comment type="caution">
    <text evidence="2">The sequence shown here is derived from an EMBL/GenBank/DDBJ whole genome shotgun (WGS) entry which is preliminary data.</text>
</comment>
<dbReference type="InterPro" id="IPR029016">
    <property type="entry name" value="GAF-like_dom_sf"/>
</dbReference>
<organism evidence="2 3">
    <name type="scientific">Melipona bicolor</name>
    <dbReference type="NCBI Taxonomy" id="60889"/>
    <lineage>
        <taxon>Eukaryota</taxon>
        <taxon>Metazoa</taxon>
        <taxon>Ecdysozoa</taxon>
        <taxon>Arthropoda</taxon>
        <taxon>Hexapoda</taxon>
        <taxon>Insecta</taxon>
        <taxon>Pterygota</taxon>
        <taxon>Neoptera</taxon>
        <taxon>Endopterygota</taxon>
        <taxon>Hymenoptera</taxon>
        <taxon>Apocrita</taxon>
        <taxon>Aculeata</taxon>
        <taxon>Apoidea</taxon>
        <taxon>Anthophila</taxon>
        <taxon>Apidae</taxon>
        <taxon>Melipona</taxon>
    </lineage>
</organism>
<dbReference type="EMBL" id="JAHYIQ010000001">
    <property type="protein sequence ID" value="KAK1135435.1"/>
    <property type="molecule type" value="Genomic_DNA"/>
</dbReference>
<dbReference type="Proteomes" id="UP001177670">
    <property type="component" value="Unassembled WGS sequence"/>
</dbReference>
<proteinExistence type="predicted"/>
<feature type="domain" description="GAF" evidence="1">
    <location>
        <begin position="19"/>
        <end position="84"/>
    </location>
</feature>
<dbReference type="InterPro" id="IPR003018">
    <property type="entry name" value="GAF"/>
</dbReference>
<dbReference type="Gene3D" id="3.30.450.40">
    <property type="match status" value="1"/>
</dbReference>
<dbReference type="SUPFAM" id="SSF55781">
    <property type="entry name" value="GAF domain-like"/>
    <property type="match status" value="1"/>
</dbReference>
<sequence>MIFEMDNETQEAKVYRPSGSDLSNPLGQIARYVAATGQILNIGDVTTWLKKDVVQAGSEPIKSILCMPIVNGQRTVIGVAQLINKVLSIFFFLHQIIPQHSLLLVRVENL</sequence>
<accession>A0AA40GCY1</accession>
<reference evidence="2" key="1">
    <citation type="submission" date="2021-10" db="EMBL/GenBank/DDBJ databases">
        <title>Melipona bicolor Genome sequencing and assembly.</title>
        <authorList>
            <person name="Araujo N.S."/>
            <person name="Arias M.C."/>
        </authorList>
    </citation>
    <scope>NUCLEOTIDE SEQUENCE</scope>
    <source>
        <strain evidence="2">USP_2M_L1-L4_2017</strain>
        <tissue evidence="2">Whole body</tissue>
    </source>
</reference>
<gene>
    <name evidence="2" type="ORF">K0M31_000030</name>
</gene>
<evidence type="ECO:0000259" key="1">
    <source>
        <dbReference type="Pfam" id="PF01590"/>
    </source>
</evidence>
<name>A0AA40GCY1_9HYME</name>